<name>A0A4R2IDM2_9GAMM</name>
<dbReference type="NCBIfam" id="TIGR02532">
    <property type="entry name" value="IV_pilin_GFxxxE"/>
    <property type="match status" value="1"/>
</dbReference>
<dbReference type="AlphaFoldDB" id="A0A4R2IDM2"/>
<dbReference type="Proteomes" id="UP000294862">
    <property type="component" value="Unassembled WGS sequence"/>
</dbReference>
<comment type="caution">
    <text evidence="1">The sequence shown here is derived from an EMBL/GenBank/DDBJ whole genome shotgun (WGS) entry which is preliminary data.</text>
</comment>
<gene>
    <name evidence="1" type="ORF">EV148_101119</name>
</gene>
<dbReference type="InterPro" id="IPR012902">
    <property type="entry name" value="N_methyl_site"/>
</dbReference>
<accession>A0A4R2IDM2</accession>
<sequence length="230" mass="25758">MKRGSAAGFTLLEVMLAILLLALLLAGSYGAIRTAVHAMHSGESAIDRTNRLRVAQEFMRHQISRIMPLPFGRDESTNTNLIFEGRRDFIRFVAPMPGYLSKGGPYVQTLAFKGGRGGRQLLFNDEMLNGFDPEAKSDNEPSLLLDQIEEGHFEFRTLDENGELTDWSDDWDDPSMTPVMIRIVARMSPEARVEFPPMDIPLMLDAGSARRQQPFQTFGARSALKPVKAR</sequence>
<keyword evidence="2" id="KW-1185">Reference proteome</keyword>
<dbReference type="OrthoDB" id="5801210at2"/>
<evidence type="ECO:0000313" key="2">
    <source>
        <dbReference type="Proteomes" id="UP000294862"/>
    </source>
</evidence>
<reference evidence="1 2" key="1">
    <citation type="journal article" date="2015" name="Stand. Genomic Sci.">
        <title>Genomic Encyclopedia of Bacterial and Archaeal Type Strains, Phase III: the genomes of soil and plant-associated and newly described type strains.</title>
        <authorList>
            <person name="Whitman W.B."/>
            <person name="Woyke T."/>
            <person name="Klenk H.P."/>
            <person name="Zhou Y."/>
            <person name="Lilburn T.G."/>
            <person name="Beck B.J."/>
            <person name="De Vos P."/>
            <person name="Vandamme P."/>
            <person name="Eisen J.A."/>
            <person name="Garrity G."/>
            <person name="Hugenholtz P."/>
            <person name="Kyrpides N.C."/>
        </authorList>
    </citation>
    <scope>NUCLEOTIDE SEQUENCE [LARGE SCALE GENOMIC DNA]</scope>
    <source>
        <strain evidence="1 2">A3</strain>
    </source>
</reference>
<proteinExistence type="predicted"/>
<dbReference type="EMBL" id="SLWQ01000001">
    <property type="protein sequence ID" value="TCO42713.1"/>
    <property type="molecule type" value="Genomic_DNA"/>
</dbReference>
<dbReference type="Pfam" id="PF07963">
    <property type="entry name" value="N_methyl"/>
    <property type="match status" value="1"/>
</dbReference>
<protein>
    <submittedName>
        <fullName evidence="1">General secretion pathway protein J</fullName>
    </submittedName>
</protein>
<organism evidence="1 2">
    <name type="scientific">Dokdonella fugitiva</name>
    <dbReference type="NCBI Taxonomy" id="328517"/>
    <lineage>
        <taxon>Bacteria</taxon>
        <taxon>Pseudomonadati</taxon>
        <taxon>Pseudomonadota</taxon>
        <taxon>Gammaproteobacteria</taxon>
        <taxon>Lysobacterales</taxon>
        <taxon>Rhodanobacteraceae</taxon>
        <taxon>Dokdonella</taxon>
    </lineage>
</organism>
<dbReference type="RefSeq" id="WP_131991912.1">
    <property type="nucleotide sequence ID" value="NZ_JACGXM010000001.1"/>
</dbReference>
<evidence type="ECO:0000313" key="1">
    <source>
        <dbReference type="EMBL" id="TCO42713.1"/>
    </source>
</evidence>